<dbReference type="Gene3D" id="3.90.700.10">
    <property type="entry name" value="Succinate dehydrogenase/fumarate reductase flavoprotein, catalytic domain"/>
    <property type="match status" value="1"/>
</dbReference>
<evidence type="ECO:0000256" key="2">
    <source>
        <dbReference type="ARBA" id="ARBA00022630"/>
    </source>
</evidence>
<evidence type="ECO:0000256" key="4">
    <source>
        <dbReference type="ARBA" id="ARBA00023002"/>
    </source>
</evidence>
<protein>
    <submittedName>
        <fullName evidence="6">FAD-binding protein</fullName>
    </submittedName>
</protein>
<feature type="domain" description="FAD-dependent oxidoreductase 2 FAD-binding" evidence="5">
    <location>
        <begin position="9"/>
        <end position="449"/>
    </location>
</feature>
<keyword evidence="2" id="KW-0285">Flavoprotein</keyword>
<dbReference type="PANTHER" id="PTHR43400:SF10">
    <property type="entry name" value="3-OXOSTEROID 1-DEHYDROGENASE"/>
    <property type="match status" value="1"/>
</dbReference>
<dbReference type="InterPro" id="IPR036188">
    <property type="entry name" value="FAD/NAD-bd_sf"/>
</dbReference>
<dbReference type="PRINTS" id="PR00411">
    <property type="entry name" value="PNDRDTASEI"/>
</dbReference>
<dbReference type="Gene3D" id="3.50.50.60">
    <property type="entry name" value="FAD/NAD(P)-binding domain"/>
    <property type="match status" value="1"/>
</dbReference>
<name>A0ABT0BII0_9SPHN</name>
<comment type="caution">
    <text evidence="6">The sequence shown here is derived from an EMBL/GenBank/DDBJ whole genome shotgun (WGS) entry which is preliminary data.</text>
</comment>
<evidence type="ECO:0000256" key="1">
    <source>
        <dbReference type="ARBA" id="ARBA00001974"/>
    </source>
</evidence>
<dbReference type="EMBL" id="JALHLF010000111">
    <property type="protein sequence ID" value="MCJ2184529.1"/>
    <property type="molecule type" value="Genomic_DNA"/>
</dbReference>
<accession>A0ABT0BII0</accession>
<comment type="cofactor">
    <cofactor evidence="1">
        <name>FAD</name>
        <dbReference type="ChEBI" id="CHEBI:57692"/>
    </cofactor>
</comment>
<sequence length="493" mass="53383">MTHDSRTTDVLVLGAGAGGLAAALTLAIAGKRVLVLEKTPVTGGRANYAEGVFGVETEMQRENWVNLKRDETYREEMEETRWSANAPLVRRFHNKSADTIEWLQQQGVEFEGPETIEWTANRTWHIAKGHGKQLCKVLFERLETFPNAELIRNISAKELLTDETGRVTGARAFTAEGDELVVHAGDGVIVATGGFANNPEMMAKYTEAPDPVQYAPIGSEGDGITMVHALGADLDSIAATMLLPALDQHVKKMGWEQMNLCILGWQPRGVWVDLQGERFTAEDVAVDFIHAGNAVHRVKHSWTILDGAERDYLMTKGLDVGLGVLVPATTKVGDFDKFIDYGLANCEGAVVVADGIEDLARQTGLPLAQLEQTLATYNEDVARNKDSGFAKDERYLTRIETTGKLYGLRMTYGILTTVGGIRINKYLQPVRPDATVIQGVYVVGNDAGGISARDSYTLGAASGTSFGFAVNGGRMAAQQIIGEEALPAAIAAE</sequence>
<dbReference type="Proteomes" id="UP001162881">
    <property type="component" value="Unassembled WGS sequence"/>
</dbReference>
<dbReference type="Pfam" id="PF00890">
    <property type="entry name" value="FAD_binding_2"/>
    <property type="match status" value="1"/>
</dbReference>
<keyword evidence="4" id="KW-0560">Oxidoreductase</keyword>
<evidence type="ECO:0000313" key="6">
    <source>
        <dbReference type="EMBL" id="MCJ2184529.1"/>
    </source>
</evidence>
<keyword evidence="7" id="KW-1185">Reference proteome</keyword>
<organism evidence="6 7">
    <name type="scientific">Novosphingobium organovorum</name>
    <dbReference type="NCBI Taxonomy" id="2930092"/>
    <lineage>
        <taxon>Bacteria</taxon>
        <taxon>Pseudomonadati</taxon>
        <taxon>Pseudomonadota</taxon>
        <taxon>Alphaproteobacteria</taxon>
        <taxon>Sphingomonadales</taxon>
        <taxon>Sphingomonadaceae</taxon>
        <taxon>Novosphingobium</taxon>
    </lineage>
</organism>
<keyword evidence="3" id="KW-0274">FAD</keyword>
<proteinExistence type="predicted"/>
<reference evidence="6" key="1">
    <citation type="submission" date="2022-03" db="EMBL/GenBank/DDBJ databases">
        <title>Identification of a novel bacterium isolated from mangrove sediments.</title>
        <authorList>
            <person name="Pan X."/>
        </authorList>
    </citation>
    <scope>NUCLEOTIDE SEQUENCE</scope>
    <source>
        <strain evidence="6">B1949</strain>
    </source>
</reference>
<dbReference type="SUPFAM" id="SSF51905">
    <property type="entry name" value="FAD/NAD(P)-binding domain"/>
    <property type="match status" value="1"/>
</dbReference>
<gene>
    <name evidence="6" type="ORF">MTR62_17795</name>
</gene>
<dbReference type="SUPFAM" id="SSF56425">
    <property type="entry name" value="Succinate dehydrogenase/fumarate reductase flavoprotein, catalytic domain"/>
    <property type="match status" value="1"/>
</dbReference>
<evidence type="ECO:0000256" key="3">
    <source>
        <dbReference type="ARBA" id="ARBA00022827"/>
    </source>
</evidence>
<evidence type="ECO:0000259" key="5">
    <source>
        <dbReference type="Pfam" id="PF00890"/>
    </source>
</evidence>
<dbReference type="PANTHER" id="PTHR43400">
    <property type="entry name" value="FUMARATE REDUCTASE"/>
    <property type="match status" value="1"/>
</dbReference>
<dbReference type="InterPro" id="IPR027477">
    <property type="entry name" value="Succ_DH/fumarate_Rdtase_cat_sf"/>
</dbReference>
<evidence type="ECO:0000313" key="7">
    <source>
        <dbReference type="Proteomes" id="UP001162881"/>
    </source>
</evidence>
<dbReference type="InterPro" id="IPR050315">
    <property type="entry name" value="FAD-oxidoreductase_2"/>
</dbReference>
<dbReference type="InterPro" id="IPR003953">
    <property type="entry name" value="FAD-dep_OxRdtase_2_FAD-bd"/>
</dbReference>
<dbReference type="RefSeq" id="WP_244023450.1">
    <property type="nucleotide sequence ID" value="NZ_JALHLF010000111.1"/>
</dbReference>